<gene>
    <name evidence="2" type="ORF">FYJ37_07615</name>
</gene>
<dbReference type="Gene3D" id="1.10.10.2910">
    <property type="match status" value="1"/>
</dbReference>
<evidence type="ECO:0000313" key="2">
    <source>
        <dbReference type="EMBL" id="MSS40217.1"/>
    </source>
</evidence>
<evidence type="ECO:0000313" key="3">
    <source>
        <dbReference type="Proteomes" id="UP000462363"/>
    </source>
</evidence>
<organism evidence="2 3">
    <name type="scientific">Clostridium scindens (strain JCM 10418 / VPI 12708)</name>
    <dbReference type="NCBI Taxonomy" id="29347"/>
    <lineage>
        <taxon>Bacteria</taxon>
        <taxon>Bacillati</taxon>
        <taxon>Bacillota</taxon>
        <taxon>Clostridia</taxon>
        <taxon>Lachnospirales</taxon>
        <taxon>Lachnospiraceae</taxon>
    </lineage>
</organism>
<dbReference type="Proteomes" id="UP000462363">
    <property type="component" value="Unassembled WGS sequence"/>
</dbReference>
<proteinExistence type="predicted"/>
<accession>A0A844F901</accession>
<dbReference type="PANTHER" id="PTHR43236">
    <property type="entry name" value="ANTITOXIN HIGA1"/>
    <property type="match status" value="1"/>
</dbReference>
<dbReference type="Pfam" id="PF06114">
    <property type="entry name" value="Peptidase_M78"/>
    <property type="match status" value="1"/>
</dbReference>
<dbReference type="PANTHER" id="PTHR43236:SF2">
    <property type="entry name" value="BLL0069 PROTEIN"/>
    <property type="match status" value="1"/>
</dbReference>
<evidence type="ECO:0000259" key="1">
    <source>
        <dbReference type="Pfam" id="PF06114"/>
    </source>
</evidence>
<name>A0A844F901_CLOSV</name>
<reference evidence="2 3" key="1">
    <citation type="submission" date="2019-08" db="EMBL/GenBank/DDBJ databases">
        <title>In-depth cultivation of the pig gut microbiome towards novel bacterial diversity and tailored functional studies.</title>
        <authorList>
            <person name="Wylensek D."/>
            <person name="Hitch T.C.A."/>
            <person name="Clavel T."/>
        </authorList>
    </citation>
    <scope>NUCLEOTIDE SEQUENCE [LARGE SCALE GENOMIC DNA]</scope>
    <source>
        <strain evidence="2 3">BL-389-WT-3D</strain>
    </source>
</reference>
<feature type="domain" description="IrrE N-terminal-like" evidence="1">
    <location>
        <begin position="71"/>
        <end position="153"/>
    </location>
</feature>
<sequence length="248" mass="28668">MIHKGLVLLADTKIIAATLEVFQECEVRSFPVDCCSLLRHYGYKVYTYKELKMKNNELYEMCMGYSDDAFQDGCTGIIAYNQDKPAGRSRFSLMHELGHHVFAHVGNSSRNEREANAFASNLLAPRIAIHYAHCHSASDVAHIFELSYEAASNAFADYQKWHARVARYSMTTLDQQMYQHFYHTSARRFVWNIRRCPSCGRILYNRQECGCQLTALPEYIPAFGTEDAWDRDSDRQFKGALNRWLYGE</sequence>
<protein>
    <submittedName>
        <fullName evidence="2">ImmA/IrrE family metallo-endopeptidase</fullName>
    </submittedName>
</protein>
<comment type="caution">
    <text evidence="2">The sequence shown here is derived from an EMBL/GenBank/DDBJ whole genome shotgun (WGS) entry which is preliminary data.</text>
</comment>
<dbReference type="AlphaFoldDB" id="A0A844F901"/>
<dbReference type="EMBL" id="VUMB01000013">
    <property type="protein sequence ID" value="MSS40217.1"/>
    <property type="molecule type" value="Genomic_DNA"/>
</dbReference>
<dbReference type="InterPro" id="IPR052345">
    <property type="entry name" value="Rad_response_metalloprotease"/>
</dbReference>
<dbReference type="InterPro" id="IPR010359">
    <property type="entry name" value="IrrE_HExxH"/>
</dbReference>